<dbReference type="GO" id="GO:0006281">
    <property type="term" value="P:DNA repair"/>
    <property type="evidence" value="ECO:0007669"/>
    <property type="project" value="InterPro"/>
</dbReference>
<protein>
    <submittedName>
        <fullName evidence="1">RusA family crossover junction endodeoxyribonuclease</fullName>
    </submittedName>
</protein>
<accession>A0AAP6BL74</accession>
<dbReference type="GO" id="GO:0000287">
    <property type="term" value="F:magnesium ion binding"/>
    <property type="evidence" value="ECO:0007669"/>
    <property type="project" value="InterPro"/>
</dbReference>
<dbReference type="Pfam" id="PF05866">
    <property type="entry name" value="RusA"/>
    <property type="match status" value="1"/>
</dbReference>
<proteinExistence type="predicted"/>
<dbReference type="Proteomes" id="UP001282288">
    <property type="component" value="Unassembled WGS sequence"/>
</dbReference>
<dbReference type="Gene3D" id="3.30.1330.70">
    <property type="entry name" value="Holliday junction resolvase RusA"/>
    <property type="match status" value="1"/>
</dbReference>
<dbReference type="RefSeq" id="WP_010353387.1">
    <property type="nucleotide sequence ID" value="NZ_JAGJBY010000001.1"/>
</dbReference>
<organism evidence="1 2">
    <name type="scientific">Streptomyces acidiscabies</name>
    <dbReference type="NCBI Taxonomy" id="42234"/>
    <lineage>
        <taxon>Bacteria</taxon>
        <taxon>Bacillati</taxon>
        <taxon>Actinomycetota</taxon>
        <taxon>Actinomycetes</taxon>
        <taxon>Kitasatosporales</taxon>
        <taxon>Streptomycetaceae</taxon>
        <taxon>Streptomyces</taxon>
    </lineage>
</organism>
<dbReference type="GO" id="GO:0006310">
    <property type="term" value="P:DNA recombination"/>
    <property type="evidence" value="ECO:0007669"/>
    <property type="project" value="InterPro"/>
</dbReference>
<dbReference type="EMBL" id="JARAWC010000063">
    <property type="protein sequence ID" value="MDX2966623.1"/>
    <property type="molecule type" value="Genomic_DNA"/>
</dbReference>
<sequence length="178" mass="18941">MTTLFDPEASAAITAAGPRPAPGLSITVYGLPAPQGSKRHVGNGVMIESSKKVKPWRQDVKQAALDAIAGLDGWTPLDGPLVASMVFTFARPKGHYRTGRNAHLLRDSAPARPSVTPDLSKILRSTEDALTGVVWADDARVVGYSQLGKWYAGTDAVDVLTMPGCVIRVWPLGEAVPR</sequence>
<evidence type="ECO:0000313" key="1">
    <source>
        <dbReference type="EMBL" id="MDX2966623.1"/>
    </source>
</evidence>
<reference evidence="1" key="1">
    <citation type="journal article" date="2023" name="Microb. Genom.">
        <title>Mesoterricola silvestris gen. nov., sp. nov., Mesoterricola sediminis sp. nov., Geothrix oryzae sp. nov., Geothrix edaphica sp. nov., Geothrix rubra sp. nov., and Geothrix limicola sp. nov., six novel members of Acidobacteriota isolated from soils.</title>
        <authorList>
            <person name="Weisberg A.J."/>
            <person name="Pearce E."/>
            <person name="Kramer C.G."/>
            <person name="Chang J.H."/>
            <person name="Clarke C.R."/>
        </authorList>
    </citation>
    <scope>NUCLEOTIDE SEQUENCE</scope>
    <source>
        <strain evidence="1">NRRL_B-16521</strain>
    </source>
</reference>
<name>A0AAP6BL74_9ACTN</name>
<comment type="caution">
    <text evidence="1">The sequence shown here is derived from an EMBL/GenBank/DDBJ whole genome shotgun (WGS) entry which is preliminary data.</text>
</comment>
<gene>
    <name evidence="1" type="ORF">PV399_44025</name>
</gene>
<dbReference type="GeneID" id="69804763"/>
<dbReference type="AlphaFoldDB" id="A0AAP6BL74"/>
<dbReference type="InterPro" id="IPR036614">
    <property type="entry name" value="RusA-like_sf"/>
</dbReference>
<dbReference type="SUPFAM" id="SSF103084">
    <property type="entry name" value="Holliday junction resolvase RusA"/>
    <property type="match status" value="1"/>
</dbReference>
<dbReference type="InterPro" id="IPR008822">
    <property type="entry name" value="Endonuclease_RusA-like"/>
</dbReference>
<evidence type="ECO:0000313" key="2">
    <source>
        <dbReference type="Proteomes" id="UP001282288"/>
    </source>
</evidence>